<feature type="region of interest" description="Disordered" evidence="3">
    <location>
        <begin position="1"/>
        <end position="38"/>
    </location>
</feature>
<dbReference type="Pfam" id="PF02021">
    <property type="entry name" value="UPF0102"/>
    <property type="match status" value="1"/>
</dbReference>
<dbReference type="SUPFAM" id="SSF52980">
    <property type="entry name" value="Restriction endonuclease-like"/>
    <property type="match status" value="1"/>
</dbReference>
<evidence type="ECO:0000256" key="3">
    <source>
        <dbReference type="SAM" id="MobiDB-lite"/>
    </source>
</evidence>
<reference evidence="4" key="1">
    <citation type="submission" date="2023-09" db="EMBL/GenBank/DDBJ databases">
        <title>Paucibacter sp. APW11 Genome sequencing and assembly.</title>
        <authorList>
            <person name="Kim I."/>
        </authorList>
    </citation>
    <scope>NUCLEOTIDE SEQUENCE</scope>
    <source>
        <strain evidence="4">APW11</strain>
    </source>
</reference>
<evidence type="ECO:0000256" key="2">
    <source>
        <dbReference type="HAMAP-Rule" id="MF_00048"/>
    </source>
</evidence>
<dbReference type="RefSeq" id="WP_315653092.1">
    <property type="nucleotide sequence ID" value="NZ_JAVXZY010000013.1"/>
</dbReference>
<organism evidence="4 5">
    <name type="scientific">Roseateles aquae</name>
    <dbReference type="NCBI Taxonomy" id="3077235"/>
    <lineage>
        <taxon>Bacteria</taxon>
        <taxon>Pseudomonadati</taxon>
        <taxon>Pseudomonadota</taxon>
        <taxon>Betaproteobacteria</taxon>
        <taxon>Burkholderiales</taxon>
        <taxon>Sphaerotilaceae</taxon>
        <taxon>Roseateles</taxon>
    </lineage>
</organism>
<dbReference type="PANTHER" id="PTHR34039">
    <property type="entry name" value="UPF0102 PROTEIN YRAN"/>
    <property type="match status" value="1"/>
</dbReference>
<evidence type="ECO:0000313" key="4">
    <source>
        <dbReference type="EMBL" id="MDT9002201.1"/>
    </source>
</evidence>
<dbReference type="InterPro" id="IPR011335">
    <property type="entry name" value="Restrct_endonuc-II-like"/>
</dbReference>
<dbReference type="Gene3D" id="3.40.1350.10">
    <property type="match status" value="1"/>
</dbReference>
<keyword evidence="5" id="KW-1185">Reference proteome</keyword>
<accession>A0ABU3PHZ5</accession>
<dbReference type="InterPro" id="IPR003509">
    <property type="entry name" value="UPF0102_YraN-like"/>
</dbReference>
<proteinExistence type="inferred from homology"/>
<dbReference type="EMBL" id="JAVXZY010000013">
    <property type="protein sequence ID" value="MDT9002201.1"/>
    <property type="molecule type" value="Genomic_DNA"/>
</dbReference>
<sequence>MFKWGSPKKREINSPAAGGGGSDGIETPARRRPRNTKALGDQAELRALRYLQARGLTLVERNYRVAAGPHARGGEIDLIMRDRDGTLVFVEVRGRRAGSHGGAAASVTSAKQQRLVYAAQHYLLRFNQAPPCRFDVIALDEDKIEWLSAAFDAGPQ</sequence>
<protein>
    <recommendedName>
        <fullName evidence="2">UPF0102 protein RQP53_23175</fullName>
    </recommendedName>
</protein>
<name>A0ABU3PHZ5_9BURK</name>
<evidence type="ECO:0000256" key="1">
    <source>
        <dbReference type="ARBA" id="ARBA00006738"/>
    </source>
</evidence>
<comment type="similarity">
    <text evidence="1 2">Belongs to the UPF0102 family.</text>
</comment>
<comment type="caution">
    <text evidence="4">The sequence shown here is derived from an EMBL/GenBank/DDBJ whole genome shotgun (WGS) entry which is preliminary data.</text>
</comment>
<gene>
    <name evidence="4" type="ORF">RQP53_23175</name>
</gene>
<dbReference type="PANTHER" id="PTHR34039:SF1">
    <property type="entry name" value="UPF0102 PROTEIN YRAN"/>
    <property type="match status" value="1"/>
</dbReference>
<dbReference type="NCBIfam" id="NF009150">
    <property type="entry name" value="PRK12497.1-3"/>
    <property type="match status" value="1"/>
</dbReference>
<dbReference type="InterPro" id="IPR011856">
    <property type="entry name" value="tRNA_endonuc-like_dom_sf"/>
</dbReference>
<evidence type="ECO:0000313" key="5">
    <source>
        <dbReference type="Proteomes" id="UP001246372"/>
    </source>
</evidence>
<dbReference type="CDD" id="cd20736">
    <property type="entry name" value="PoNe_Nuclease"/>
    <property type="match status" value="1"/>
</dbReference>
<dbReference type="Proteomes" id="UP001246372">
    <property type="component" value="Unassembled WGS sequence"/>
</dbReference>
<dbReference type="NCBIfam" id="TIGR00252">
    <property type="entry name" value="YraN family protein"/>
    <property type="match status" value="1"/>
</dbReference>
<dbReference type="HAMAP" id="MF_00048">
    <property type="entry name" value="UPF0102"/>
    <property type="match status" value="1"/>
</dbReference>